<dbReference type="PATRIC" id="fig|1423739.3.peg.957"/>
<evidence type="ECO:0000313" key="3">
    <source>
        <dbReference type="EMBL" id="KRL64398.1"/>
    </source>
</evidence>
<dbReference type="STRING" id="1423739.FC85_GL000908"/>
<comment type="caution">
    <text evidence="3">The sequence shown here is derived from an EMBL/GenBank/DDBJ whole genome shotgun (WGS) entry which is preliminary data.</text>
</comment>
<keyword evidence="2" id="KW-0472">Membrane</keyword>
<proteinExistence type="predicted"/>
<gene>
    <name evidence="3" type="ORF">FC85_GL000908</name>
</gene>
<evidence type="ECO:0000256" key="2">
    <source>
        <dbReference type="SAM" id="Phobius"/>
    </source>
</evidence>
<dbReference type="EMBL" id="AZEY01000090">
    <property type="protein sequence ID" value="KRL64398.1"/>
    <property type="molecule type" value="Genomic_DNA"/>
</dbReference>
<keyword evidence="2" id="KW-0812">Transmembrane</keyword>
<feature type="region of interest" description="Disordered" evidence="1">
    <location>
        <begin position="131"/>
        <end position="163"/>
    </location>
</feature>
<dbReference type="Proteomes" id="UP000052013">
    <property type="component" value="Unassembled WGS sequence"/>
</dbReference>
<protein>
    <submittedName>
        <fullName evidence="3">Uncharacterized protein</fullName>
    </submittedName>
</protein>
<evidence type="ECO:0000256" key="1">
    <source>
        <dbReference type="SAM" id="MobiDB-lite"/>
    </source>
</evidence>
<dbReference type="AlphaFoldDB" id="A0A0R1S7D0"/>
<accession>A0A0R1S7D0</accession>
<sequence>MAQTNIKNYEQACRYLEDDLTPGKFVQLRNVGKIFYNRHRRSLISLKKFAKDYNVSIDGLIAIQYVSNKSGCIYKIDVDEIRRSIYQPRELVEKAVEKWFDTQFVQTNLYNADSILNFARKYCSKQRQINLEKSNKQRQRQPTYSSRGKRKSQRPNRSGHIIATSTKTSRQPLQITRIGVYWFLLIACLVVGVVYDNGPLQVHAQLISILVAAVMTVVFNDQQIGWRKYALLLVSFECLVDQPLLSIVLVLLIIPVLRIQGITLIRRAIIKVSKTFRH</sequence>
<evidence type="ECO:0000313" key="4">
    <source>
        <dbReference type="Proteomes" id="UP000052013"/>
    </source>
</evidence>
<name>A0A0R1S7D0_9LACO</name>
<feature type="transmembrane region" description="Helical" evidence="2">
    <location>
        <begin position="201"/>
        <end position="219"/>
    </location>
</feature>
<reference evidence="3 4" key="1">
    <citation type="journal article" date="2015" name="Genome Announc.">
        <title>Expanding the biotechnology potential of lactobacilli through comparative genomics of 213 strains and associated genera.</title>
        <authorList>
            <person name="Sun Z."/>
            <person name="Harris H.M."/>
            <person name="McCann A."/>
            <person name="Guo C."/>
            <person name="Argimon S."/>
            <person name="Zhang W."/>
            <person name="Yang X."/>
            <person name="Jeffery I.B."/>
            <person name="Cooney J.C."/>
            <person name="Kagawa T.F."/>
            <person name="Liu W."/>
            <person name="Song Y."/>
            <person name="Salvetti E."/>
            <person name="Wrobel A."/>
            <person name="Rasinkangas P."/>
            <person name="Parkhill J."/>
            <person name="Rea M.C."/>
            <person name="O'Sullivan O."/>
            <person name="Ritari J."/>
            <person name="Douillard F.P."/>
            <person name="Paul Ross R."/>
            <person name="Yang R."/>
            <person name="Briner A.E."/>
            <person name="Felis G.E."/>
            <person name="de Vos W.M."/>
            <person name="Barrangou R."/>
            <person name="Klaenhammer T.R."/>
            <person name="Caufield P.W."/>
            <person name="Cui Y."/>
            <person name="Zhang H."/>
            <person name="O'Toole P.W."/>
        </authorList>
    </citation>
    <scope>NUCLEOTIDE SEQUENCE [LARGE SCALE GENOMIC DNA]</scope>
    <source>
        <strain evidence="3 4">DSM 14421</strain>
    </source>
</reference>
<feature type="transmembrane region" description="Helical" evidence="2">
    <location>
        <begin position="178"/>
        <end position="195"/>
    </location>
</feature>
<feature type="transmembrane region" description="Helical" evidence="2">
    <location>
        <begin position="231"/>
        <end position="257"/>
    </location>
</feature>
<organism evidence="3 4">
    <name type="scientific">Lentilactobacillus diolivorans DSM 14421</name>
    <dbReference type="NCBI Taxonomy" id="1423739"/>
    <lineage>
        <taxon>Bacteria</taxon>
        <taxon>Bacillati</taxon>
        <taxon>Bacillota</taxon>
        <taxon>Bacilli</taxon>
        <taxon>Lactobacillales</taxon>
        <taxon>Lactobacillaceae</taxon>
        <taxon>Lentilactobacillus</taxon>
    </lineage>
</organism>
<dbReference type="RefSeq" id="WP_057865362.1">
    <property type="nucleotide sequence ID" value="NZ_AZEY01000090.1"/>
</dbReference>
<keyword evidence="2" id="KW-1133">Transmembrane helix</keyword>